<sequence>MTRLIEVNEQEDILPKYRNTPIGLLLEYQNLNRTFSTHENPKMLIGMCMDNRKNLWVPDNFAYIIRSGGANLFYHEFQVSYAIGVGGVQHIALIGHSNCEMVQLENRKEKFISGMAANAGWEAETAQMHFENLSPFFEIGDAVDFLVAEAGRLRRRYPKVTVAPLFYNVANNNLAQIEVE</sequence>
<evidence type="ECO:0000313" key="4">
    <source>
        <dbReference type="Proteomes" id="UP000036958"/>
    </source>
</evidence>
<dbReference type="Proteomes" id="UP000036958">
    <property type="component" value="Unassembled WGS sequence"/>
</dbReference>
<accession>A0A0L8V3Z3</accession>
<comment type="caution">
    <text evidence="3">The sequence shown here is derived from an EMBL/GenBank/DDBJ whole genome shotgun (WGS) entry which is preliminary data.</text>
</comment>
<dbReference type="GO" id="GO:0004089">
    <property type="term" value="F:carbonate dehydratase activity"/>
    <property type="evidence" value="ECO:0007669"/>
    <property type="project" value="InterPro"/>
</dbReference>
<dbReference type="SUPFAM" id="SSF53056">
    <property type="entry name" value="beta-carbonic anhydrase, cab"/>
    <property type="match status" value="1"/>
</dbReference>
<dbReference type="RefSeq" id="WP_053187781.1">
    <property type="nucleotide sequence ID" value="NZ_LGIA01000205.1"/>
</dbReference>
<comment type="cofactor">
    <cofactor evidence="2">
        <name>Zn(2+)</name>
        <dbReference type="ChEBI" id="CHEBI:29105"/>
    </cofactor>
    <text evidence="2">Binds 1 zinc ion per subunit.</text>
</comment>
<comment type="similarity">
    <text evidence="1">Belongs to the beta-class carbonic anhydrase family.</text>
</comment>
<keyword evidence="4" id="KW-1185">Reference proteome</keyword>
<gene>
    <name evidence="3" type="ORF">NC99_41780</name>
</gene>
<dbReference type="AlphaFoldDB" id="A0A0L8V3Z3"/>
<keyword evidence="2" id="KW-0479">Metal-binding</keyword>
<name>A0A0L8V3Z3_9BACT</name>
<keyword evidence="2" id="KW-0862">Zinc</keyword>
<dbReference type="OrthoDB" id="9792260at2"/>
<dbReference type="STRING" id="1409788.NC99_41780"/>
<dbReference type="InterPro" id="IPR001765">
    <property type="entry name" value="Carbonic_anhydrase"/>
</dbReference>
<evidence type="ECO:0000256" key="1">
    <source>
        <dbReference type="ARBA" id="ARBA00006217"/>
    </source>
</evidence>
<feature type="binding site" evidence="2">
    <location>
        <position position="96"/>
    </location>
    <ligand>
        <name>Zn(2+)</name>
        <dbReference type="ChEBI" id="CHEBI:29105"/>
    </ligand>
</feature>
<dbReference type="SMART" id="SM00947">
    <property type="entry name" value="Pro_CA"/>
    <property type="match status" value="1"/>
</dbReference>
<feature type="binding site" evidence="2">
    <location>
        <position position="99"/>
    </location>
    <ligand>
        <name>Zn(2+)</name>
        <dbReference type="ChEBI" id="CHEBI:29105"/>
    </ligand>
</feature>
<dbReference type="Gene3D" id="3.40.1050.10">
    <property type="entry name" value="Carbonic anhydrase"/>
    <property type="match status" value="1"/>
</dbReference>
<organism evidence="3 4">
    <name type="scientific">Sunxiuqinia dokdonensis</name>
    <dbReference type="NCBI Taxonomy" id="1409788"/>
    <lineage>
        <taxon>Bacteria</taxon>
        <taxon>Pseudomonadati</taxon>
        <taxon>Bacteroidota</taxon>
        <taxon>Bacteroidia</taxon>
        <taxon>Marinilabiliales</taxon>
        <taxon>Prolixibacteraceae</taxon>
        <taxon>Sunxiuqinia</taxon>
    </lineage>
</organism>
<proteinExistence type="inferred from homology"/>
<evidence type="ECO:0000256" key="2">
    <source>
        <dbReference type="PIRSR" id="PIRSR601765-1"/>
    </source>
</evidence>
<dbReference type="InterPro" id="IPR036874">
    <property type="entry name" value="Carbonic_anhydrase_sf"/>
</dbReference>
<dbReference type="EMBL" id="LGIA01000205">
    <property type="protein sequence ID" value="KOH42962.1"/>
    <property type="molecule type" value="Genomic_DNA"/>
</dbReference>
<feature type="binding site" evidence="2">
    <location>
        <position position="50"/>
    </location>
    <ligand>
        <name>Zn(2+)</name>
        <dbReference type="ChEBI" id="CHEBI:29105"/>
    </ligand>
</feature>
<dbReference type="GO" id="GO:0008270">
    <property type="term" value="F:zinc ion binding"/>
    <property type="evidence" value="ECO:0007669"/>
    <property type="project" value="InterPro"/>
</dbReference>
<feature type="binding site" evidence="2">
    <location>
        <position position="48"/>
    </location>
    <ligand>
        <name>Zn(2+)</name>
        <dbReference type="ChEBI" id="CHEBI:29105"/>
    </ligand>
</feature>
<evidence type="ECO:0000313" key="3">
    <source>
        <dbReference type="EMBL" id="KOH42962.1"/>
    </source>
</evidence>
<protein>
    <submittedName>
        <fullName evidence="3">Carbonic anhydrase</fullName>
    </submittedName>
</protein>
<reference evidence="4" key="1">
    <citation type="submission" date="2015-07" db="EMBL/GenBank/DDBJ databases">
        <title>Genome sequencing of Sunxiuqinia dokdonensis strain SK.</title>
        <authorList>
            <person name="Ahn S."/>
            <person name="Kim B.-C."/>
        </authorList>
    </citation>
    <scope>NUCLEOTIDE SEQUENCE [LARGE SCALE GENOMIC DNA]</scope>
    <source>
        <strain evidence="4">SK</strain>
    </source>
</reference>